<dbReference type="EMBL" id="JANRHJ010000019">
    <property type="protein sequence ID" value="MCR8875094.1"/>
    <property type="molecule type" value="Genomic_DNA"/>
</dbReference>
<name>A0AAW5NAU5_9BACT</name>
<evidence type="ECO:0000313" key="1">
    <source>
        <dbReference type="EMBL" id="MCR8875094.1"/>
    </source>
</evidence>
<dbReference type="AlphaFoldDB" id="A0AAW5NAU5"/>
<proteinExistence type="predicted"/>
<reference evidence="1 2" key="1">
    <citation type="submission" date="2022-08" db="EMBL/GenBank/DDBJ databases">
        <authorList>
            <person name="Zeman M."/>
            <person name="Kubasova T."/>
        </authorList>
    </citation>
    <scope>NUCLEOTIDE SEQUENCE [LARGE SCALE GENOMIC DNA]</scope>
    <source>
        <strain evidence="1 2">ET62</strain>
    </source>
</reference>
<gene>
    <name evidence="1" type="ORF">NW209_13910</name>
</gene>
<comment type="caution">
    <text evidence="1">The sequence shown here is derived from an EMBL/GenBank/DDBJ whole genome shotgun (WGS) entry which is preliminary data.</text>
</comment>
<dbReference type="Proteomes" id="UP001204579">
    <property type="component" value="Unassembled WGS sequence"/>
</dbReference>
<accession>A0AAW5NAU5</accession>
<dbReference type="RefSeq" id="WP_258336214.1">
    <property type="nucleotide sequence ID" value="NZ_JANRHJ010000019.1"/>
</dbReference>
<sequence length="770" mass="86852">MKQWVYISLMLLSTVFLLSCKDDELENVNVEDRMPELTLKFTEAEISRTSLNSSEPLQHVENVKLYIYHMDAAEGTPENAEQFEQRIQDATLCAIEILPWKNQSTSSGVSMSYKIQTRLEPGGEYVFLAVGTDAESEENYEFPRKDASATFGSAQARFKCEEGTTLSEQELREKMTKSEFFSGYQVAKLCSPDPGSKSILVPLKKDDTGNYSYDDTAGQTTVELTRAVAGVLLYMTDIPARWNKTGESGDGYRVTKVKLRLHRMPASSVSLCGQSAGTGGSTEAGTKEGPVLIESMDLSELQFPSEGDLYQIVGQKGEVQTLDNTLLYGAYLLPVSSSETGKATFTLELWGKQCGMDGTIQEGAVEEKKLDDFECILENTASSNFAIERNHVYCIGQKPVADDTEGDAPVSLAGKEIVVDVQDWTPILNEIEFPNLDVNASFVTDFDPGYRFNCINNEFTIRIKCLSTNRWKLIIPEGCNWLYVNNNGYWQSSYEQPALEEGSENGNTLSLFMKDFAEKRSYKNVDDINNDVRSVKLELQTLDSEGNIVGNPKYLTIEQYNAIYLEIREDKVIGDVYYCRGFSRLDVGDSFKKKNPGDGSEWIGVAESTGVGYGWGYWDTPPTSVLPSNGDNYDGKKNMFDLRHTDYWAKGIAMHEAYYMCIDIENGTMAPADIISESGLKRLPNENENFWYLPAMYEMQNFICFYQSSDFIGKVTMDQWYWTMDPTGLYYLVYTARAQKLDSDGYHEDKMDRHNEYFSRPCINLGDYEE</sequence>
<protein>
    <recommendedName>
        <fullName evidence="3">Major fimbrial subunit protein N-terminal domain-containing protein</fullName>
    </recommendedName>
</protein>
<evidence type="ECO:0000313" key="2">
    <source>
        <dbReference type="Proteomes" id="UP001204579"/>
    </source>
</evidence>
<dbReference type="PROSITE" id="PS51257">
    <property type="entry name" value="PROKAR_LIPOPROTEIN"/>
    <property type="match status" value="1"/>
</dbReference>
<keyword evidence="2" id="KW-1185">Reference proteome</keyword>
<evidence type="ECO:0008006" key="3">
    <source>
        <dbReference type="Google" id="ProtNLM"/>
    </source>
</evidence>
<organism evidence="1 2">
    <name type="scientific">Phocaeicola barnesiae</name>
    <dbReference type="NCBI Taxonomy" id="376804"/>
    <lineage>
        <taxon>Bacteria</taxon>
        <taxon>Pseudomonadati</taxon>
        <taxon>Bacteroidota</taxon>
        <taxon>Bacteroidia</taxon>
        <taxon>Bacteroidales</taxon>
        <taxon>Bacteroidaceae</taxon>
        <taxon>Phocaeicola</taxon>
    </lineage>
</organism>